<accession>A0AAE9D604</accession>
<organism evidence="15 16">
    <name type="scientific">Caenorhabditis briggsae</name>
    <dbReference type="NCBI Taxonomy" id="6238"/>
    <lineage>
        <taxon>Eukaryota</taxon>
        <taxon>Metazoa</taxon>
        <taxon>Ecdysozoa</taxon>
        <taxon>Nematoda</taxon>
        <taxon>Chromadorea</taxon>
        <taxon>Rhabditida</taxon>
        <taxon>Rhabditina</taxon>
        <taxon>Rhabditomorpha</taxon>
        <taxon>Rhabditoidea</taxon>
        <taxon>Rhabditidae</taxon>
        <taxon>Peloderinae</taxon>
        <taxon>Caenorhabditis</taxon>
    </lineage>
</organism>
<dbReference type="PROSITE" id="PS00031">
    <property type="entry name" value="NUCLEAR_REC_DBD_1"/>
    <property type="match status" value="1"/>
</dbReference>
<evidence type="ECO:0000256" key="3">
    <source>
        <dbReference type="ARBA" id="ARBA00022723"/>
    </source>
</evidence>
<dbReference type="PRINTS" id="PR00047">
    <property type="entry name" value="STROIDFINGER"/>
</dbReference>
<feature type="region of interest" description="Disordered" evidence="12">
    <location>
        <begin position="161"/>
        <end position="190"/>
    </location>
</feature>
<evidence type="ECO:0000313" key="15">
    <source>
        <dbReference type="EMBL" id="ULT97295.1"/>
    </source>
</evidence>
<dbReference type="CDD" id="cd06960">
    <property type="entry name" value="NR_DBD_HNF4A"/>
    <property type="match status" value="1"/>
</dbReference>
<keyword evidence="4 11" id="KW-0863">Zinc-finger</keyword>
<dbReference type="GO" id="GO:0000978">
    <property type="term" value="F:RNA polymerase II cis-regulatory region sequence-specific DNA binding"/>
    <property type="evidence" value="ECO:0007669"/>
    <property type="project" value="InterPro"/>
</dbReference>
<dbReference type="Gene3D" id="3.30.50.10">
    <property type="entry name" value="Erythroid Transcription Factor GATA-1, subunit A"/>
    <property type="match status" value="1"/>
</dbReference>
<dbReference type="EMBL" id="CP090894">
    <property type="protein sequence ID" value="ULT97295.1"/>
    <property type="molecule type" value="Genomic_DNA"/>
</dbReference>
<dbReference type="Pfam" id="PF00104">
    <property type="entry name" value="Hormone_recep"/>
    <property type="match status" value="1"/>
</dbReference>
<keyword evidence="3 11" id="KW-0479">Metal-binding</keyword>
<evidence type="ECO:0000256" key="8">
    <source>
        <dbReference type="ARBA" id="ARBA00023163"/>
    </source>
</evidence>
<dbReference type="PROSITE" id="PS51030">
    <property type="entry name" value="NUCLEAR_REC_DBD_2"/>
    <property type="match status" value="1"/>
</dbReference>
<reference evidence="15 16" key="1">
    <citation type="submission" date="2022-05" db="EMBL/GenBank/DDBJ databases">
        <title>Chromosome-level reference genomes for two strains of Caenorhabditis briggsae: an improved platform for comparative genomics.</title>
        <authorList>
            <person name="Stevens L."/>
            <person name="Andersen E.C."/>
        </authorList>
    </citation>
    <scope>NUCLEOTIDE SEQUENCE [LARGE SCALE GENOMIC DNA]</scope>
    <source>
        <strain evidence="15">QX1410_ONT</strain>
        <tissue evidence="15">Whole-organism</tissue>
    </source>
</reference>
<dbReference type="InterPro" id="IPR049636">
    <property type="entry name" value="HNF4-like_DBD"/>
</dbReference>
<sequence length="633" mass="71315">MMEVLGKQKVLAMMRLNGAGQLTGFPFETPSSSTTSITTPTTIIHPPATPITMSSCLLPSSAYMKPSPPSEISSPTPSSSSLEKKECAVCKNPNSSGYHFGCIACAACSAFFRRTVVLSRRYYCRRDPIGNSLCPLDRRHRSNCRACRYVRCIEQGMNPSSVQNLRDSIKPRSPTSSDSVQEEEEDKKDDHLFSAATPGSWISSSSAETLPCVPKESPGENYIEILTALYKVSVVRRRMFYCSGSLREMLGQTGLVMIKMRPTRFDERYYKEKMRFELILYVEMMNSLSIFRDFDLDTKESLIKQCAVSLAMLEKYYISVKNDGLKTQKLIAPDGSYTDLSDDGAQFAEEFQTMKDDQVMDKNQCLNLLYNPLKVCLNELGTALEHSKMTDTEFCALFAILLFNTAADNITDSVRNAVMMARNRVMKDWFELYAKQGKTPEEAGLLVGNTLLLLTAVRNAMAVHRENFHLDVYIGCKRLIGTCQGVVLSADRISELNEEAHEPIDASRYKRAFSSGFPVLYFEDRVMGTKMIVDYVTDLFRTSIDELYVDRNGIWAIDFINSRQNTPLAGLFLVTAKKEDPIADEEAEYVLRYSKTGELLDIHVKVSENFRFTGKLRPFHHLNIKDNGSVVTI</sequence>
<evidence type="ECO:0000256" key="1">
    <source>
        <dbReference type="ARBA" id="ARBA00004123"/>
    </source>
</evidence>
<keyword evidence="5 11" id="KW-0862">Zinc</keyword>
<name>A0AAE9D604_CAEBR</name>
<dbReference type="InterPro" id="IPR035500">
    <property type="entry name" value="NHR-like_dom_sf"/>
</dbReference>
<dbReference type="Pfam" id="PF00105">
    <property type="entry name" value="zf-C4"/>
    <property type="match status" value="1"/>
</dbReference>
<proteinExistence type="inferred from homology"/>
<dbReference type="InterPro" id="IPR001628">
    <property type="entry name" value="Znf_hrmn_rcpt"/>
</dbReference>
<dbReference type="PANTHER" id="PTHR24083">
    <property type="entry name" value="NUCLEAR HORMONE RECEPTOR"/>
    <property type="match status" value="1"/>
</dbReference>
<gene>
    <name evidence="15" type="ORF">L3Y34_005248</name>
</gene>
<dbReference type="AlphaFoldDB" id="A0AAE9D604"/>
<dbReference type="SUPFAM" id="SSF57716">
    <property type="entry name" value="Glucocorticoid receptor-like (DNA-binding domain)"/>
    <property type="match status" value="1"/>
</dbReference>
<dbReference type="InterPro" id="IPR013088">
    <property type="entry name" value="Znf_NHR/GATA"/>
</dbReference>
<evidence type="ECO:0000256" key="6">
    <source>
        <dbReference type="ARBA" id="ARBA00023015"/>
    </source>
</evidence>
<keyword evidence="7 11" id="KW-0238">DNA-binding</keyword>
<evidence type="ECO:0000256" key="9">
    <source>
        <dbReference type="ARBA" id="ARBA00023170"/>
    </source>
</evidence>
<evidence type="ECO:0000256" key="2">
    <source>
        <dbReference type="ARBA" id="ARBA00005993"/>
    </source>
</evidence>
<dbReference type="Gene3D" id="1.10.565.10">
    <property type="entry name" value="Retinoid X Receptor"/>
    <property type="match status" value="1"/>
</dbReference>
<evidence type="ECO:0000259" key="13">
    <source>
        <dbReference type="PROSITE" id="PS51030"/>
    </source>
</evidence>
<evidence type="ECO:0000256" key="11">
    <source>
        <dbReference type="RuleBase" id="RU004334"/>
    </source>
</evidence>
<feature type="domain" description="Nuclear receptor" evidence="13">
    <location>
        <begin position="84"/>
        <end position="164"/>
    </location>
</feature>
<keyword evidence="6 11" id="KW-0805">Transcription regulation</keyword>
<keyword evidence="8 11" id="KW-0804">Transcription</keyword>
<dbReference type="SMART" id="SM00430">
    <property type="entry name" value="HOLI"/>
    <property type="match status" value="1"/>
</dbReference>
<dbReference type="GO" id="GO:0005634">
    <property type="term" value="C:nucleus"/>
    <property type="evidence" value="ECO:0007669"/>
    <property type="project" value="UniProtKB-SubCell"/>
</dbReference>
<evidence type="ECO:0000313" key="16">
    <source>
        <dbReference type="Proteomes" id="UP000827892"/>
    </source>
</evidence>
<evidence type="ECO:0000259" key="14">
    <source>
        <dbReference type="PROSITE" id="PS51843"/>
    </source>
</evidence>
<dbReference type="SMART" id="SM00399">
    <property type="entry name" value="ZnF_C4"/>
    <property type="match status" value="1"/>
</dbReference>
<dbReference type="PROSITE" id="PS51843">
    <property type="entry name" value="NR_LBD"/>
    <property type="match status" value="1"/>
</dbReference>
<evidence type="ECO:0000256" key="12">
    <source>
        <dbReference type="SAM" id="MobiDB-lite"/>
    </source>
</evidence>
<dbReference type="GO" id="GO:0003700">
    <property type="term" value="F:DNA-binding transcription factor activity"/>
    <property type="evidence" value="ECO:0007669"/>
    <property type="project" value="InterPro"/>
</dbReference>
<evidence type="ECO:0000256" key="4">
    <source>
        <dbReference type="ARBA" id="ARBA00022771"/>
    </source>
</evidence>
<dbReference type="InterPro" id="IPR000536">
    <property type="entry name" value="Nucl_hrmn_rcpt_lig-bd"/>
</dbReference>
<keyword evidence="9 11" id="KW-0675">Receptor</keyword>
<dbReference type="FunFam" id="3.30.50.10:FF:000073">
    <property type="entry name" value="Nuclear hormone receptor family member nhr-121"/>
    <property type="match status" value="1"/>
</dbReference>
<feature type="domain" description="NR LBD" evidence="14">
    <location>
        <begin position="238"/>
        <end position="490"/>
    </location>
</feature>
<comment type="similarity">
    <text evidence="2 11">Belongs to the nuclear hormone receptor family.</text>
</comment>
<comment type="subcellular location">
    <subcellularLocation>
        <location evidence="1 11">Nucleus</location>
    </subcellularLocation>
</comment>
<evidence type="ECO:0000256" key="5">
    <source>
        <dbReference type="ARBA" id="ARBA00022833"/>
    </source>
</evidence>
<protein>
    <submittedName>
        <fullName evidence="15">Uncharacterized protein</fullName>
    </submittedName>
</protein>
<dbReference type="Proteomes" id="UP000827892">
    <property type="component" value="Chromosome IV"/>
</dbReference>
<keyword evidence="10 11" id="KW-0539">Nucleus</keyword>
<evidence type="ECO:0000256" key="7">
    <source>
        <dbReference type="ARBA" id="ARBA00023125"/>
    </source>
</evidence>
<dbReference type="GO" id="GO:0008270">
    <property type="term" value="F:zinc ion binding"/>
    <property type="evidence" value="ECO:0007669"/>
    <property type="project" value="UniProtKB-KW"/>
</dbReference>
<evidence type="ECO:0000256" key="10">
    <source>
        <dbReference type="ARBA" id="ARBA00023242"/>
    </source>
</evidence>
<dbReference type="InterPro" id="IPR050274">
    <property type="entry name" value="Nuclear_hormone_rcpt_NR2"/>
</dbReference>
<dbReference type="SUPFAM" id="SSF48508">
    <property type="entry name" value="Nuclear receptor ligand-binding domain"/>
    <property type="match status" value="1"/>
</dbReference>